<sequence length="81" mass="8779">MTKLKLSAIPDDKPIKITIELPAPVFRDLQAYAAILGRAVGEDAPPDPGKLVAPMLQRFMATDKGFAKAKRDGLYKSIVAK</sequence>
<dbReference type="EMBL" id="WPHM01000004">
    <property type="protein sequence ID" value="MUZ57627.1"/>
    <property type="molecule type" value="Genomic_DNA"/>
</dbReference>
<gene>
    <name evidence="1" type="ORF">GOZ95_09165</name>
</gene>
<protein>
    <submittedName>
        <fullName evidence="1">DUF2274 domain-containing protein</fullName>
    </submittedName>
</protein>
<organism evidence="1 2">
    <name type="scientific">Agrobacterium vitis</name>
    <name type="common">Rhizobium vitis</name>
    <dbReference type="NCBI Taxonomy" id="373"/>
    <lineage>
        <taxon>Bacteria</taxon>
        <taxon>Pseudomonadati</taxon>
        <taxon>Pseudomonadota</taxon>
        <taxon>Alphaproteobacteria</taxon>
        <taxon>Hyphomicrobiales</taxon>
        <taxon>Rhizobiaceae</taxon>
        <taxon>Rhizobium/Agrobacterium group</taxon>
        <taxon>Agrobacterium</taxon>
    </lineage>
</organism>
<accession>A0AAE4WBI9</accession>
<proteinExistence type="predicted"/>
<comment type="caution">
    <text evidence="1">The sequence shown here is derived from an EMBL/GenBank/DDBJ whole genome shotgun (WGS) entry which is preliminary data.</text>
</comment>
<dbReference type="AlphaFoldDB" id="A0AAE4WBI9"/>
<dbReference type="RefSeq" id="WP_156629744.1">
    <property type="nucleotide sequence ID" value="NZ_JABAEJ010000003.1"/>
</dbReference>
<dbReference type="InterPro" id="IPR018733">
    <property type="entry name" value="DUF2274"/>
</dbReference>
<dbReference type="Proteomes" id="UP000436692">
    <property type="component" value="Unassembled WGS sequence"/>
</dbReference>
<evidence type="ECO:0000313" key="2">
    <source>
        <dbReference type="Proteomes" id="UP000436692"/>
    </source>
</evidence>
<dbReference type="Pfam" id="PF10038">
    <property type="entry name" value="DUF2274"/>
    <property type="match status" value="1"/>
</dbReference>
<name>A0AAE4WBI9_AGRVI</name>
<evidence type="ECO:0000313" key="1">
    <source>
        <dbReference type="EMBL" id="MUZ57627.1"/>
    </source>
</evidence>
<reference evidence="1 2" key="1">
    <citation type="submission" date="2019-12" db="EMBL/GenBank/DDBJ databases">
        <title>Whole-genome sequencing of Allorhizobium vitis.</title>
        <authorList>
            <person name="Gan H.M."/>
            <person name="Szegedi E."/>
            <person name="Burr T."/>
            <person name="Savka M.A."/>
        </authorList>
    </citation>
    <scope>NUCLEOTIDE SEQUENCE [LARGE SCALE GENOMIC DNA]</scope>
    <source>
        <strain evidence="1 2">CG989</strain>
    </source>
</reference>